<dbReference type="NCBIfam" id="TIGR01167">
    <property type="entry name" value="LPXTG_anchor"/>
    <property type="match status" value="1"/>
</dbReference>
<protein>
    <submittedName>
        <fullName evidence="8">LPXTG-domain-containing protein cell wall anchor domain</fullName>
    </submittedName>
</protein>
<evidence type="ECO:0000256" key="6">
    <source>
        <dbReference type="SAM" id="Phobius"/>
    </source>
</evidence>
<feature type="transmembrane region" description="Helical" evidence="6">
    <location>
        <begin position="7"/>
        <end position="25"/>
    </location>
</feature>
<evidence type="ECO:0000256" key="5">
    <source>
        <dbReference type="SAM" id="MobiDB-lite"/>
    </source>
</evidence>
<keyword evidence="6" id="KW-1133">Transmembrane helix</keyword>
<evidence type="ECO:0000313" key="9">
    <source>
        <dbReference type="Proteomes" id="UP000013840"/>
    </source>
</evidence>
<feature type="domain" description="Gram-positive cocci surface proteins LPxTG" evidence="7">
    <location>
        <begin position="68"/>
        <end position="107"/>
    </location>
</feature>
<evidence type="ECO:0000256" key="3">
    <source>
        <dbReference type="ARBA" id="ARBA00022729"/>
    </source>
</evidence>
<dbReference type="Pfam" id="PF00746">
    <property type="entry name" value="Gram_pos_anchor"/>
    <property type="match status" value="1"/>
</dbReference>
<keyword evidence="4" id="KW-0572">Peptidoglycan-anchor</keyword>
<dbReference type="PATRIC" id="fig|1158612.3.peg.505"/>
<accession>R3WRP1</accession>
<keyword evidence="9" id="KW-1185">Reference proteome</keyword>
<comment type="caution">
    <text evidence="8">The sequence shown here is derived from an EMBL/GenBank/DDBJ whole genome shotgun (WGS) entry which is preliminary data.</text>
</comment>
<sequence>MERKKVIYLIMTVVLFSLLGVGRSIQGYADEGGAVNTDGEISFFEEEPIKDSSKPPSDSDSTSSVIEKPKGRYPSTGELVIKSLGISGMALILIVGILFLWKRKKENERKAREHE</sequence>
<dbReference type="InterPro" id="IPR019931">
    <property type="entry name" value="LPXTG_anchor"/>
</dbReference>
<dbReference type="AlphaFoldDB" id="R3WRP1"/>
<keyword evidence="6" id="KW-0812">Transmembrane</keyword>
<dbReference type="STRING" id="317735.RU98_GL001001"/>
<keyword evidence="2" id="KW-0964">Secreted</keyword>
<organism evidence="8 9">
    <name type="scientific">Enterococcus caccae ATCC BAA-1240</name>
    <dbReference type="NCBI Taxonomy" id="1158612"/>
    <lineage>
        <taxon>Bacteria</taxon>
        <taxon>Bacillati</taxon>
        <taxon>Bacillota</taxon>
        <taxon>Bacilli</taxon>
        <taxon>Lactobacillales</taxon>
        <taxon>Enterococcaceae</taxon>
        <taxon>Enterococcus</taxon>
    </lineage>
</organism>
<evidence type="ECO:0000256" key="1">
    <source>
        <dbReference type="ARBA" id="ARBA00022512"/>
    </source>
</evidence>
<evidence type="ECO:0000256" key="2">
    <source>
        <dbReference type="ARBA" id="ARBA00022525"/>
    </source>
</evidence>
<feature type="transmembrane region" description="Helical" evidence="6">
    <location>
        <begin position="79"/>
        <end position="101"/>
    </location>
</feature>
<evidence type="ECO:0000313" key="8">
    <source>
        <dbReference type="EMBL" id="EOL50082.1"/>
    </source>
</evidence>
<feature type="compositionally biased region" description="Low complexity" evidence="5">
    <location>
        <begin position="54"/>
        <end position="66"/>
    </location>
</feature>
<dbReference type="eggNOG" id="ENOG503074Y">
    <property type="taxonomic scope" value="Bacteria"/>
</dbReference>
<gene>
    <name evidence="8" type="ORF">UC7_00501</name>
</gene>
<feature type="region of interest" description="Disordered" evidence="5">
    <location>
        <begin position="45"/>
        <end position="75"/>
    </location>
</feature>
<evidence type="ECO:0000259" key="7">
    <source>
        <dbReference type="Pfam" id="PF00746"/>
    </source>
</evidence>
<evidence type="ECO:0000256" key="4">
    <source>
        <dbReference type="ARBA" id="ARBA00023088"/>
    </source>
</evidence>
<name>R3WRP1_9ENTE</name>
<keyword evidence="3" id="KW-0732">Signal</keyword>
<dbReference type="Proteomes" id="UP000013840">
    <property type="component" value="Unassembled WGS sequence"/>
</dbReference>
<dbReference type="EMBL" id="AJAU01000006">
    <property type="protein sequence ID" value="EOL50082.1"/>
    <property type="molecule type" value="Genomic_DNA"/>
</dbReference>
<dbReference type="RefSeq" id="WP_010770684.1">
    <property type="nucleotide sequence ID" value="NZ_KB946332.1"/>
</dbReference>
<keyword evidence="1" id="KW-0134">Cell wall</keyword>
<proteinExistence type="predicted"/>
<reference evidence="8 9" key="1">
    <citation type="submission" date="2013-02" db="EMBL/GenBank/DDBJ databases">
        <title>The Genome Sequence of Enterococcus caccae BAA-1240.</title>
        <authorList>
            <consortium name="The Broad Institute Genome Sequencing Platform"/>
            <consortium name="The Broad Institute Genome Sequencing Center for Infectious Disease"/>
            <person name="Earl A.M."/>
            <person name="Gilmore M.S."/>
            <person name="Lebreton F."/>
            <person name="Walker B."/>
            <person name="Young S.K."/>
            <person name="Zeng Q."/>
            <person name="Gargeya S."/>
            <person name="Fitzgerald M."/>
            <person name="Haas B."/>
            <person name="Abouelleil A."/>
            <person name="Alvarado L."/>
            <person name="Arachchi H.M."/>
            <person name="Berlin A.M."/>
            <person name="Chapman S.B."/>
            <person name="Dewar J."/>
            <person name="Goldberg J."/>
            <person name="Griggs A."/>
            <person name="Gujja S."/>
            <person name="Hansen M."/>
            <person name="Howarth C."/>
            <person name="Imamovic A."/>
            <person name="Larimer J."/>
            <person name="McCowan C."/>
            <person name="Murphy C."/>
            <person name="Neiman D."/>
            <person name="Pearson M."/>
            <person name="Priest M."/>
            <person name="Roberts A."/>
            <person name="Saif S."/>
            <person name="Shea T."/>
            <person name="Sisk P."/>
            <person name="Sykes S."/>
            <person name="Wortman J."/>
            <person name="Nusbaum C."/>
            <person name="Birren B."/>
        </authorList>
    </citation>
    <scope>NUCLEOTIDE SEQUENCE [LARGE SCALE GENOMIC DNA]</scope>
    <source>
        <strain evidence="8 9">ATCC BAA-1240</strain>
    </source>
</reference>
<keyword evidence="6" id="KW-0472">Membrane</keyword>
<dbReference type="OrthoDB" id="2193634at2"/>